<dbReference type="HOGENOM" id="CLU_111585_2_1_4"/>
<evidence type="ECO:0000256" key="2">
    <source>
        <dbReference type="ARBA" id="ARBA00023125"/>
    </source>
</evidence>
<accession>A0A0A1F3L1</accession>
<dbReference type="EMBL" id="CP009962">
    <property type="protein sequence ID" value="AIY39298.1"/>
    <property type="molecule type" value="Genomic_DNA"/>
</dbReference>
<evidence type="ECO:0000256" key="1">
    <source>
        <dbReference type="ARBA" id="ARBA00023015"/>
    </source>
</evidence>
<dbReference type="InterPro" id="IPR036388">
    <property type="entry name" value="WH-like_DNA-bd_sf"/>
</dbReference>
<dbReference type="PANTHER" id="PTHR33204">
    <property type="entry name" value="TRANSCRIPTIONAL REGULATOR, MARR FAMILY"/>
    <property type="match status" value="1"/>
</dbReference>
<dbReference type="InterPro" id="IPR002577">
    <property type="entry name" value="HTH_HxlR"/>
</dbReference>
<feature type="domain" description="HTH hxlR-type" evidence="4">
    <location>
        <begin position="35"/>
        <end position="133"/>
    </location>
</feature>
<dbReference type="Proteomes" id="UP000030302">
    <property type="component" value="Chromosome"/>
</dbReference>
<name>A0A0A1F3L1_9BURK</name>
<keyword evidence="3" id="KW-0804">Transcription</keyword>
<reference evidence="6" key="1">
    <citation type="journal article" date="2014" name="Soil Biol. Biochem.">
        <title>Structure and function of bacterial communities in ageing soils: Insights from the Mendocino ecological staircase.</title>
        <authorList>
            <person name="Uroz S."/>
            <person name="Tech J.J."/>
            <person name="Sawaya N.A."/>
            <person name="Frey-Klett P."/>
            <person name="Leveau J.H.J."/>
        </authorList>
    </citation>
    <scope>NUCLEOTIDE SEQUENCE [LARGE SCALE GENOMIC DNA]</scope>
    <source>
        <strain evidence="6">Cal35</strain>
    </source>
</reference>
<dbReference type="STRING" id="279058.LT85_0138"/>
<evidence type="ECO:0000259" key="4">
    <source>
        <dbReference type="PROSITE" id="PS51118"/>
    </source>
</evidence>
<evidence type="ECO:0000256" key="3">
    <source>
        <dbReference type="ARBA" id="ARBA00023163"/>
    </source>
</evidence>
<dbReference type="GO" id="GO:0003677">
    <property type="term" value="F:DNA binding"/>
    <property type="evidence" value="ECO:0007669"/>
    <property type="project" value="UniProtKB-KW"/>
</dbReference>
<evidence type="ECO:0000313" key="6">
    <source>
        <dbReference type="Proteomes" id="UP000030302"/>
    </source>
</evidence>
<proteinExistence type="predicted"/>
<keyword evidence="6" id="KW-1185">Reference proteome</keyword>
<dbReference type="KEGG" id="care:LT85_0138"/>
<dbReference type="PROSITE" id="PS51118">
    <property type="entry name" value="HTH_HXLR"/>
    <property type="match status" value="1"/>
</dbReference>
<keyword evidence="1" id="KW-0805">Transcription regulation</keyword>
<gene>
    <name evidence="5" type="ORF">LT85_0138</name>
</gene>
<sequence>MNDRNMQVTTLSAIPATPAAARGRGRPSALEDLPCPIRDVLDRIGDAWSVLVLTTLESGPARFNQLRRQVDGISQRMLTVTLRHLERDGLVSRTVIPSTPPQVEYALTVLGCSLCMPLKVLADWAGNHQTVIRGARRQYDMTDN</sequence>
<dbReference type="InterPro" id="IPR036390">
    <property type="entry name" value="WH_DNA-bd_sf"/>
</dbReference>
<organism evidence="5 6">
    <name type="scientific">Collimonas arenae</name>
    <dbReference type="NCBI Taxonomy" id="279058"/>
    <lineage>
        <taxon>Bacteria</taxon>
        <taxon>Pseudomonadati</taxon>
        <taxon>Pseudomonadota</taxon>
        <taxon>Betaproteobacteria</taxon>
        <taxon>Burkholderiales</taxon>
        <taxon>Oxalobacteraceae</taxon>
        <taxon>Collimonas</taxon>
    </lineage>
</organism>
<evidence type="ECO:0000313" key="5">
    <source>
        <dbReference type="EMBL" id="AIY39298.1"/>
    </source>
</evidence>
<keyword evidence="2" id="KW-0238">DNA-binding</keyword>
<dbReference type="Pfam" id="PF01638">
    <property type="entry name" value="HxlR"/>
    <property type="match status" value="1"/>
</dbReference>
<dbReference type="Gene3D" id="1.10.10.10">
    <property type="entry name" value="Winged helix-like DNA-binding domain superfamily/Winged helix DNA-binding domain"/>
    <property type="match status" value="1"/>
</dbReference>
<dbReference type="AlphaFoldDB" id="A0A0A1F3L1"/>
<protein>
    <submittedName>
        <fullName evidence="5">Transcriptional regulator</fullName>
    </submittedName>
</protein>
<dbReference type="RefSeq" id="WP_253273634.1">
    <property type="nucleotide sequence ID" value="NZ_CP009962.1"/>
</dbReference>
<dbReference type="SUPFAM" id="SSF46785">
    <property type="entry name" value="Winged helix' DNA-binding domain"/>
    <property type="match status" value="1"/>
</dbReference>
<dbReference type="PANTHER" id="PTHR33204:SF39">
    <property type="entry name" value="TRANSCRIPTIONAL REGULATORY PROTEIN"/>
    <property type="match status" value="1"/>
</dbReference>